<accession>A0A4Q0VL85</accession>
<dbReference type="InterPro" id="IPR009057">
    <property type="entry name" value="Homeodomain-like_sf"/>
</dbReference>
<dbReference type="Gene3D" id="1.10.357.10">
    <property type="entry name" value="Tetracycline Repressor, domain 2"/>
    <property type="match status" value="1"/>
</dbReference>
<dbReference type="Proteomes" id="UP000290602">
    <property type="component" value="Unassembled WGS sequence"/>
</dbReference>
<dbReference type="InterPro" id="IPR001647">
    <property type="entry name" value="HTH_TetR"/>
</dbReference>
<keyword evidence="1" id="KW-0238">DNA-binding</keyword>
<dbReference type="GO" id="GO:0000976">
    <property type="term" value="F:transcription cis-regulatory region binding"/>
    <property type="evidence" value="ECO:0007669"/>
    <property type="project" value="TreeGrafter"/>
</dbReference>
<dbReference type="EMBL" id="QXIL01000006">
    <property type="protein sequence ID" value="RXI79129.1"/>
    <property type="molecule type" value="Genomic_DNA"/>
</dbReference>
<dbReference type="PANTHER" id="PTHR30055:SF226">
    <property type="entry name" value="HTH-TYPE TRANSCRIPTIONAL REGULATOR PKSA"/>
    <property type="match status" value="1"/>
</dbReference>
<organism evidence="2 3">
    <name type="scientific">Levilactobacillus suantsaii</name>
    <dbReference type="NCBI Taxonomy" id="2292255"/>
    <lineage>
        <taxon>Bacteria</taxon>
        <taxon>Bacillati</taxon>
        <taxon>Bacillota</taxon>
        <taxon>Bacilli</taxon>
        <taxon>Lactobacillales</taxon>
        <taxon>Lactobacillaceae</taxon>
        <taxon>Levilactobacillus</taxon>
    </lineage>
</organism>
<dbReference type="RefSeq" id="WP_129032136.1">
    <property type="nucleotide sequence ID" value="NZ_CP059603.1"/>
</dbReference>
<evidence type="ECO:0000256" key="1">
    <source>
        <dbReference type="ARBA" id="ARBA00023125"/>
    </source>
</evidence>
<keyword evidence="3" id="KW-1185">Reference proteome</keyword>
<dbReference type="OrthoDB" id="277085at2"/>
<dbReference type="InterPro" id="IPR050109">
    <property type="entry name" value="HTH-type_TetR-like_transc_reg"/>
</dbReference>
<dbReference type="AlphaFoldDB" id="A0A4Q0VL85"/>
<dbReference type="GO" id="GO:0003700">
    <property type="term" value="F:DNA-binding transcription factor activity"/>
    <property type="evidence" value="ECO:0007669"/>
    <property type="project" value="TreeGrafter"/>
</dbReference>
<dbReference type="SUPFAM" id="SSF48498">
    <property type="entry name" value="Tetracyclin repressor-like, C-terminal domain"/>
    <property type="match status" value="1"/>
</dbReference>
<protein>
    <submittedName>
        <fullName evidence="2">TetR/AcrR family transcriptional regulator</fullName>
    </submittedName>
</protein>
<dbReference type="Pfam" id="PF00440">
    <property type="entry name" value="TetR_N"/>
    <property type="match status" value="1"/>
</dbReference>
<dbReference type="InterPro" id="IPR036271">
    <property type="entry name" value="Tet_transcr_reg_TetR-rel_C_sf"/>
</dbReference>
<dbReference type="PROSITE" id="PS50977">
    <property type="entry name" value="HTH_TETR_2"/>
    <property type="match status" value="1"/>
</dbReference>
<dbReference type="PANTHER" id="PTHR30055">
    <property type="entry name" value="HTH-TYPE TRANSCRIPTIONAL REGULATOR RUTR"/>
    <property type="match status" value="1"/>
</dbReference>
<gene>
    <name evidence="2" type="ORF">DXH47_04965</name>
</gene>
<sequence>MGTKQETDQRILLAFSELLLKYGYRGTTTRKLATRAGVNESTIFRHFQDKRHLLEQLITGYLADIDRIGEVFQMSGDVVFDLQRIAELYIDFVRQHQSIFLLDLRESYQFAEVRRIAEKLPLRLRESLTGTFHKMVASGEMAADVNVSQEVDNFILINFGNAVFRSLYPHGGIGIVRRQFLRENVRTFAQHLRPREI</sequence>
<dbReference type="SUPFAM" id="SSF46689">
    <property type="entry name" value="Homeodomain-like"/>
    <property type="match status" value="1"/>
</dbReference>
<evidence type="ECO:0000313" key="3">
    <source>
        <dbReference type="Proteomes" id="UP000290602"/>
    </source>
</evidence>
<name>A0A4Q0VL85_9LACO</name>
<evidence type="ECO:0000313" key="2">
    <source>
        <dbReference type="EMBL" id="RXI79129.1"/>
    </source>
</evidence>
<reference evidence="2 3" key="1">
    <citation type="submission" date="2018-08" db="EMBL/GenBank/DDBJ databases">
        <title>Lactobacillus suantsai sp. nov., isolated from traditional fermented suan-tsai in Taiwan.</title>
        <authorList>
            <person name="Huang C.-H."/>
        </authorList>
    </citation>
    <scope>NUCLEOTIDE SEQUENCE [LARGE SCALE GENOMIC DNA]</scope>
    <source>
        <strain evidence="2 3">BCRC 12945</strain>
    </source>
</reference>
<proteinExistence type="predicted"/>
<dbReference type="PRINTS" id="PR00455">
    <property type="entry name" value="HTHTETR"/>
</dbReference>
<comment type="caution">
    <text evidence="2">The sequence shown here is derived from an EMBL/GenBank/DDBJ whole genome shotgun (WGS) entry which is preliminary data.</text>
</comment>